<keyword evidence="1" id="KW-1133">Transmembrane helix</keyword>
<accession>A0A834NHB6</accession>
<gene>
    <name evidence="2" type="ORF">HZH66_001985</name>
</gene>
<dbReference type="Proteomes" id="UP000614350">
    <property type="component" value="Unassembled WGS sequence"/>
</dbReference>
<feature type="transmembrane region" description="Helical" evidence="1">
    <location>
        <begin position="83"/>
        <end position="103"/>
    </location>
</feature>
<sequence length="106" mass="12127">MKKNVSTGRDVMRLLALTLKKSRKFFVESYCPLYHLPFGTTHKCGKEQEEIALFQARKKLRLFYLLLYPTYKCEFYFTVSKRAVTAVTAATAVITATALLILLPSI</sequence>
<keyword evidence="1" id="KW-0472">Membrane</keyword>
<keyword evidence="3" id="KW-1185">Reference proteome</keyword>
<protein>
    <submittedName>
        <fullName evidence="2">Uncharacterized protein</fullName>
    </submittedName>
</protein>
<organism evidence="2 3">
    <name type="scientific">Vespula vulgaris</name>
    <name type="common">Yellow jacket</name>
    <name type="synonym">Wasp</name>
    <dbReference type="NCBI Taxonomy" id="7454"/>
    <lineage>
        <taxon>Eukaryota</taxon>
        <taxon>Metazoa</taxon>
        <taxon>Ecdysozoa</taxon>
        <taxon>Arthropoda</taxon>
        <taxon>Hexapoda</taxon>
        <taxon>Insecta</taxon>
        <taxon>Pterygota</taxon>
        <taxon>Neoptera</taxon>
        <taxon>Endopterygota</taxon>
        <taxon>Hymenoptera</taxon>
        <taxon>Apocrita</taxon>
        <taxon>Aculeata</taxon>
        <taxon>Vespoidea</taxon>
        <taxon>Vespidae</taxon>
        <taxon>Vespinae</taxon>
        <taxon>Vespula</taxon>
    </lineage>
</organism>
<name>A0A834NHB6_VESVU</name>
<comment type="caution">
    <text evidence="2">The sequence shown here is derived from an EMBL/GenBank/DDBJ whole genome shotgun (WGS) entry which is preliminary data.</text>
</comment>
<evidence type="ECO:0000313" key="3">
    <source>
        <dbReference type="Proteomes" id="UP000614350"/>
    </source>
</evidence>
<dbReference type="AlphaFoldDB" id="A0A834NHB6"/>
<evidence type="ECO:0000256" key="1">
    <source>
        <dbReference type="SAM" id="Phobius"/>
    </source>
</evidence>
<dbReference type="EMBL" id="JACSEA010000002">
    <property type="protein sequence ID" value="KAF7407448.1"/>
    <property type="molecule type" value="Genomic_DNA"/>
</dbReference>
<proteinExistence type="predicted"/>
<evidence type="ECO:0000313" key="2">
    <source>
        <dbReference type="EMBL" id="KAF7407448.1"/>
    </source>
</evidence>
<reference evidence="2" key="1">
    <citation type="journal article" date="2020" name="G3 (Bethesda)">
        <title>High-Quality Assemblies for Three Invasive Social Wasps from the &lt;i&gt;Vespula&lt;/i&gt; Genus.</title>
        <authorList>
            <person name="Harrop T.W.R."/>
            <person name="Guhlin J."/>
            <person name="McLaughlin G.M."/>
            <person name="Permina E."/>
            <person name="Stockwell P."/>
            <person name="Gilligan J."/>
            <person name="Le Lec M.F."/>
            <person name="Gruber M.A.M."/>
            <person name="Quinn O."/>
            <person name="Lovegrove M."/>
            <person name="Duncan E.J."/>
            <person name="Remnant E.J."/>
            <person name="Van Eeckhoven J."/>
            <person name="Graham B."/>
            <person name="Knapp R.A."/>
            <person name="Langford K.W."/>
            <person name="Kronenberg Z."/>
            <person name="Press M.O."/>
            <person name="Eacker S.M."/>
            <person name="Wilson-Rankin E.E."/>
            <person name="Purcell J."/>
            <person name="Lester P.J."/>
            <person name="Dearden P.K."/>
        </authorList>
    </citation>
    <scope>NUCLEOTIDE SEQUENCE</scope>
    <source>
        <strain evidence="2">Marl-1</strain>
    </source>
</reference>
<keyword evidence="1" id="KW-0812">Transmembrane</keyword>